<dbReference type="EMBL" id="AMZH03009176">
    <property type="protein sequence ID" value="RRT57403.1"/>
    <property type="molecule type" value="Genomic_DNA"/>
</dbReference>
<feature type="region of interest" description="Disordered" evidence="1">
    <location>
        <begin position="1"/>
        <end position="25"/>
    </location>
</feature>
<dbReference type="Proteomes" id="UP000287651">
    <property type="component" value="Unassembled WGS sequence"/>
</dbReference>
<proteinExistence type="predicted"/>
<evidence type="ECO:0000256" key="1">
    <source>
        <dbReference type="SAM" id="MobiDB-lite"/>
    </source>
</evidence>
<accession>A0A426Z0A2</accession>
<evidence type="ECO:0000313" key="3">
    <source>
        <dbReference type="Proteomes" id="UP000287651"/>
    </source>
</evidence>
<sequence>MAKIDGNSAMIDDCPPPNPSSRAFLSNSINEEFGSKSFSDFLTENENGGVPWTCENQKMGINTKKEEAEAGKDFSNDASLQPKAFDAPKSCSAVGLAERMAARKGFNVPKLDTARIPPATIVSSSEICSPYLTIPPGLSPTMLLESPVFLANCMVRY</sequence>
<reference evidence="2 3" key="1">
    <citation type="journal article" date="2014" name="Agronomy (Basel)">
        <title>A Draft Genome Sequence for Ensete ventricosum, the Drought-Tolerant Tree Against Hunger.</title>
        <authorList>
            <person name="Harrison J."/>
            <person name="Moore K.A."/>
            <person name="Paszkiewicz K."/>
            <person name="Jones T."/>
            <person name="Grant M."/>
            <person name="Ambacheew D."/>
            <person name="Muzemil S."/>
            <person name="Studholme D.J."/>
        </authorList>
    </citation>
    <scope>NUCLEOTIDE SEQUENCE [LARGE SCALE GENOMIC DNA]</scope>
</reference>
<name>A0A426Z0A2_ENSVE</name>
<dbReference type="AlphaFoldDB" id="A0A426Z0A2"/>
<evidence type="ECO:0000313" key="2">
    <source>
        <dbReference type="EMBL" id="RRT57403.1"/>
    </source>
</evidence>
<protein>
    <submittedName>
        <fullName evidence="2">Uncharacterized protein</fullName>
    </submittedName>
</protein>
<gene>
    <name evidence="2" type="ORF">B296_00023875</name>
</gene>
<comment type="caution">
    <text evidence="2">The sequence shown here is derived from an EMBL/GenBank/DDBJ whole genome shotgun (WGS) entry which is preliminary data.</text>
</comment>
<organism evidence="2 3">
    <name type="scientific">Ensete ventricosum</name>
    <name type="common">Abyssinian banana</name>
    <name type="synonym">Musa ensete</name>
    <dbReference type="NCBI Taxonomy" id="4639"/>
    <lineage>
        <taxon>Eukaryota</taxon>
        <taxon>Viridiplantae</taxon>
        <taxon>Streptophyta</taxon>
        <taxon>Embryophyta</taxon>
        <taxon>Tracheophyta</taxon>
        <taxon>Spermatophyta</taxon>
        <taxon>Magnoliopsida</taxon>
        <taxon>Liliopsida</taxon>
        <taxon>Zingiberales</taxon>
        <taxon>Musaceae</taxon>
        <taxon>Ensete</taxon>
    </lineage>
</organism>